<keyword evidence="1" id="KW-0472">Membrane</keyword>
<keyword evidence="1" id="KW-1133">Transmembrane helix</keyword>
<evidence type="ECO:0000313" key="3">
    <source>
        <dbReference type="Proteomes" id="UP001596422"/>
    </source>
</evidence>
<dbReference type="PANTHER" id="PTHR38457">
    <property type="entry name" value="REGULATOR ABRB-RELATED"/>
    <property type="match status" value="1"/>
</dbReference>
<keyword evidence="1" id="KW-0812">Transmembrane</keyword>
<dbReference type="PIRSF" id="PIRSF038991">
    <property type="entry name" value="Protein_AbrB"/>
    <property type="match status" value="1"/>
</dbReference>
<feature type="transmembrane region" description="Helical" evidence="1">
    <location>
        <begin position="144"/>
        <end position="166"/>
    </location>
</feature>
<feature type="transmembrane region" description="Helical" evidence="1">
    <location>
        <begin position="89"/>
        <end position="108"/>
    </location>
</feature>
<protein>
    <submittedName>
        <fullName evidence="2">AbrB family transcriptional regulator</fullName>
    </submittedName>
</protein>
<dbReference type="Pfam" id="PF05145">
    <property type="entry name" value="AbrB"/>
    <property type="match status" value="1"/>
</dbReference>
<evidence type="ECO:0000256" key="1">
    <source>
        <dbReference type="SAM" id="Phobius"/>
    </source>
</evidence>
<feature type="transmembrane region" description="Helical" evidence="1">
    <location>
        <begin position="266"/>
        <end position="290"/>
    </location>
</feature>
<feature type="transmembrane region" description="Helical" evidence="1">
    <location>
        <begin position="186"/>
        <end position="205"/>
    </location>
</feature>
<dbReference type="EMBL" id="JBHSWE010000001">
    <property type="protein sequence ID" value="MFC6672773.1"/>
    <property type="molecule type" value="Genomic_DNA"/>
</dbReference>
<dbReference type="PANTHER" id="PTHR38457:SF1">
    <property type="entry name" value="REGULATOR ABRB-RELATED"/>
    <property type="match status" value="1"/>
</dbReference>
<gene>
    <name evidence="2" type="ORF">ACFQDL_23860</name>
</gene>
<sequence>MGIDLRKPIKLVVLYFSAAAVGWLFMKIGMPLPFMIGPMLFSALLYVSGLARQPVTAKTRPFGQMIIASTVGLAFTSDALAIAMEMAPIMVGLTLLTGINAVVVSILLKRFSNLDYPTALLCTMPTSPVEAVVVAEKFGLNRGLVVLSQTIRIASVVVLIPIALYIADGWPGNSGRGLGSANSFDLGGVILLSISALVGGVLFKVVRLPNPFFFGALLSAAVVSSSGLHVTPYPYIVLAGAQVVLGSWLGSVFTKDLFWRGGKLTLALSVSMLGFILFTCATAIAFAHLIDQPWETMVLSAAPGGVTEMALTAQFLGYDVALITSFQIVRICILMPGIHWFIAAARRLEIGRSA</sequence>
<evidence type="ECO:0000313" key="2">
    <source>
        <dbReference type="EMBL" id="MFC6672773.1"/>
    </source>
</evidence>
<feature type="transmembrane region" description="Helical" evidence="1">
    <location>
        <begin position="320"/>
        <end position="342"/>
    </location>
</feature>
<feature type="transmembrane region" description="Helical" evidence="1">
    <location>
        <begin position="235"/>
        <end position="254"/>
    </location>
</feature>
<dbReference type="InterPro" id="IPR007820">
    <property type="entry name" value="AbrB_fam"/>
</dbReference>
<name>A0ABW2A5P5_9GAMM</name>
<feature type="transmembrane region" description="Helical" evidence="1">
    <location>
        <begin position="212"/>
        <end position="229"/>
    </location>
</feature>
<dbReference type="Proteomes" id="UP001596422">
    <property type="component" value="Unassembled WGS sequence"/>
</dbReference>
<accession>A0ABW2A5P5</accession>
<dbReference type="RefSeq" id="WP_379911192.1">
    <property type="nucleotide sequence ID" value="NZ_JBHSWE010000001.1"/>
</dbReference>
<reference evidence="3" key="1">
    <citation type="journal article" date="2019" name="Int. J. Syst. Evol. Microbiol.">
        <title>The Global Catalogue of Microorganisms (GCM) 10K type strain sequencing project: providing services to taxonomists for standard genome sequencing and annotation.</title>
        <authorList>
            <consortium name="The Broad Institute Genomics Platform"/>
            <consortium name="The Broad Institute Genome Sequencing Center for Infectious Disease"/>
            <person name="Wu L."/>
            <person name="Ma J."/>
        </authorList>
    </citation>
    <scope>NUCLEOTIDE SEQUENCE [LARGE SCALE GENOMIC DNA]</scope>
    <source>
        <strain evidence="3">NBRC 111756</strain>
    </source>
</reference>
<organism evidence="2 3">
    <name type="scientific">Marinobacterium aestuariivivens</name>
    <dbReference type="NCBI Taxonomy" id="1698799"/>
    <lineage>
        <taxon>Bacteria</taxon>
        <taxon>Pseudomonadati</taxon>
        <taxon>Pseudomonadota</taxon>
        <taxon>Gammaproteobacteria</taxon>
        <taxon>Oceanospirillales</taxon>
        <taxon>Oceanospirillaceae</taxon>
        <taxon>Marinobacterium</taxon>
    </lineage>
</organism>
<feature type="transmembrane region" description="Helical" evidence="1">
    <location>
        <begin position="9"/>
        <end position="26"/>
    </location>
</feature>
<comment type="caution">
    <text evidence="2">The sequence shown here is derived from an EMBL/GenBank/DDBJ whole genome shotgun (WGS) entry which is preliminary data.</text>
</comment>
<keyword evidence="3" id="KW-1185">Reference proteome</keyword>
<proteinExistence type="predicted"/>